<dbReference type="PANTHER" id="PTHR46072:SF4">
    <property type="entry name" value="AMIDASE C550.07-RELATED"/>
    <property type="match status" value="1"/>
</dbReference>
<evidence type="ECO:0000256" key="2">
    <source>
        <dbReference type="ARBA" id="ARBA00009199"/>
    </source>
</evidence>
<dbReference type="EC" id="3.5.1.4" evidence="3"/>
<dbReference type="Proteomes" id="UP000481858">
    <property type="component" value="Unassembled WGS sequence"/>
</dbReference>
<accession>A0A7C8MSW2</accession>
<reference evidence="7 8" key="1">
    <citation type="submission" date="2019-12" db="EMBL/GenBank/DDBJ databases">
        <title>Draft genome sequence of the ascomycete Xylaria multiplex DSM 110363.</title>
        <authorList>
            <person name="Buettner E."/>
            <person name="Kellner H."/>
        </authorList>
    </citation>
    <scope>NUCLEOTIDE SEQUENCE [LARGE SCALE GENOMIC DNA]</scope>
    <source>
        <strain evidence="7 8">DSM 110363</strain>
    </source>
</reference>
<dbReference type="InterPro" id="IPR023631">
    <property type="entry name" value="Amidase_dom"/>
</dbReference>
<dbReference type="GO" id="GO:0004040">
    <property type="term" value="F:amidase activity"/>
    <property type="evidence" value="ECO:0007669"/>
    <property type="project" value="UniProtKB-EC"/>
</dbReference>
<organism evidence="7 8">
    <name type="scientific">Xylaria multiplex</name>
    <dbReference type="NCBI Taxonomy" id="323545"/>
    <lineage>
        <taxon>Eukaryota</taxon>
        <taxon>Fungi</taxon>
        <taxon>Dikarya</taxon>
        <taxon>Ascomycota</taxon>
        <taxon>Pezizomycotina</taxon>
        <taxon>Sordariomycetes</taxon>
        <taxon>Xylariomycetidae</taxon>
        <taxon>Xylariales</taxon>
        <taxon>Xylariaceae</taxon>
        <taxon>Xylaria</taxon>
    </lineage>
</organism>
<dbReference type="InterPro" id="IPR036928">
    <property type="entry name" value="AS_sf"/>
</dbReference>
<dbReference type="OrthoDB" id="6428749at2759"/>
<dbReference type="SUPFAM" id="SSF48452">
    <property type="entry name" value="TPR-like"/>
    <property type="match status" value="1"/>
</dbReference>
<comment type="similarity">
    <text evidence="2">Belongs to the amidase family.</text>
</comment>
<gene>
    <name evidence="7" type="ORF">GQX73_g701</name>
</gene>
<comment type="catalytic activity">
    <reaction evidence="1">
        <text>a monocarboxylic acid amide + H2O = a monocarboxylate + NH4(+)</text>
        <dbReference type="Rhea" id="RHEA:12020"/>
        <dbReference type="ChEBI" id="CHEBI:15377"/>
        <dbReference type="ChEBI" id="CHEBI:28938"/>
        <dbReference type="ChEBI" id="CHEBI:35757"/>
        <dbReference type="ChEBI" id="CHEBI:83628"/>
        <dbReference type="EC" id="3.5.1.4"/>
    </reaction>
</comment>
<feature type="domain" description="Amidase" evidence="6">
    <location>
        <begin position="364"/>
        <end position="836"/>
    </location>
</feature>
<keyword evidence="4" id="KW-0378">Hydrolase</keyword>
<feature type="region of interest" description="Disordered" evidence="5">
    <location>
        <begin position="1"/>
        <end position="40"/>
    </location>
</feature>
<evidence type="ECO:0000256" key="1">
    <source>
        <dbReference type="ARBA" id="ARBA00001311"/>
    </source>
</evidence>
<protein>
    <recommendedName>
        <fullName evidence="3">amidase</fullName>
        <ecNumber evidence="3">3.5.1.4</ecNumber>
    </recommendedName>
</protein>
<evidence type="ECO:0000313" key="8">
    <source>
        <dbReference type="Proteomes" id="UP000481858"/>
    </source>
</evidence>
<dbReference type="Gene3D" id="1.25.40.10">
    <property type="entry name" value="Tetratricopeptide repeat domain"/>
    <property type="match status" value="1"/>
</dbReference>
<dbReference type="InterPro" id="IPR020556">
    <property type="entry name" value="Amidase_CS"/>
</dbReference>
<dbReference type="FunCoup" id="A0A7C8MSW2">
    <property type="interactions" value="52"/>
</dbReference>
<dbReference type="PANTHER" id="PTHR46072">
    <property type="entry name" value="AMIDASE-RELATED-RELATED"/>
    <property type="match status" value="1"/>
</dbReference>
<sequence length="837" mass="91330">MPQRSISPNSTLKTERLDPDPLQGEDLSGEATKESTSPPSAINKYEEAIAICPHYLDYELAVLKSNVAACHLNLEQYKEAIQSATESLGGLNRAERTALESDEKSGVGPEEYAQEDELGEEIISAGARESAPAVVEETDTQRAARKRRDNILRIKAKALMRRARARSALGGWSNLSGAEEDYRTLSTMANLTSADEKIVQTQLRTLPQRVKAAQEKEMNEMWGKLKDFGNGILKPFGLSTDNFQMMGNPFSNPSCGMPKDLPATGQNLPTPTESGSYLVDEGIPMSSASGATWQQVAADRQRHRDATIALLTPPAPKLLTDDVPLDTTSIPKSVLTAEELDITERNVEDLALQLASGQWSAMRVIQAFMRRAGLAQQLTNCVTELLPELALERATELDNHLASTGKPVGPLHGVPISIKEHIGIKGYDLNAGFISWVGRVAEEDALILQILRDAGAVFYVRTTQPQTLMHLETRNNLYGTTVNPHNTTLTAGGSSGGEGALVGIRGSVLGIGTDIGGSIRSPAANNGVFGFKPTALRLPVSGWSATMAGADHIVPTIGPLSTSLEGVSLFVRTILHARPWLIEPALVPIPWKNENQLREDKGPRLKVGVIWNDGVVLPHPPVAAALSRVVEELKNNEAVEIVDWECWRHDLAWEIISKLYFCDGGAEEKAAIHASGEPLLPLSKWILDNPYVQEHSIHTLWQAHQERDAYRTTYSALWNERDIDVILSPAGPGVAPKLGTARYWGYTAQRPPMAKQASTSELKLYTPQWNLLNYPAIVFPTGTKVGDIQEGGDETHEYPADYKPISKADEYNYGLWREHGAEGYAGAPVSLQVVGRM</sequence>
<dbReference type="Pfam" id="PF01425">
    <property type="entry name" value="Amidase"/>
    <property type="match status" value="1"/>
</dbReference>
<dbReference type="EMBL" id="WUBL01000004">
    <property type="protein sequence ID" value="KAF2972832.1"/>
    <property type="molecule type" value="Genomic_DNA"/>
</dbReference>
<dbReference type="AlphaFoldDB" id="A0A7C8MSW2"/>
<dbReference type="InterPro" id="IPR011990">
    <property type="entry name" value="TPR-like_helical_dom_sf"/>
</dbReference>
<dbReference type="SUPFAM" id="SSF75304">
    <property type="entry name" value="Amidase signature (AS) enzymes"/>
    <property type="match status" value="1"/>
</dbReference>
<dbReference type="InParanoid" id="A0A7C8MSW2"/>
<evidence type="ECO:0000259" key="6">
    <source>
        <dbReference type="Pfam" id="PF01425"/>
    </source>
</evidence>
<keyword evidence="8" id="KW-1185">Reference proteome</keyword>
<dbReference type="Gene3D" id="3.90.1300.10">
    <property type="entry name" value="Amidase signature (AS) domain"/>
    <property type="match status" value="1"/>
</dbReference>
<evidence type="ECO:0000256" key="3">
    <source>
        <dbReference type="ARBA" id="ARBA00012922"/>
    </source>
</evidence>
<proteinExistence type="inferred from homology"/>
<evidence type="ECO:0000256" key="5">
    <source>
        <dbReference type="SAM" id="MobiDB-lite"/>
    </source>
</evidence>
<feature type="compositionally biased region" description="Polar residues" evidence="5">
    <location>
        <begin position="1"/>
        <end position="12"/>
    </location>
</feature>
<evidence type="ECO:0000256" key="4">
    <source>
        <dbReference type="ARBA" id="ARBA00022801"/>
    </source>
</evidence>
<comment type="caution">
    <text evidence="7">The sequence shown here is derived from an EMBL/GenBank/DDBJ whole genome shotgun (WGS) entry which is preliminary data.</text>
</comment>
<evidence type="ECO:0000313" key="7">
    <source>
        <dbReference type="EMBL" id="KAF2972832.1"/>
    </source>
</evidence>
<dbReference type="PROSITE" id="PS00571">
    <property type="entry name" value="AMIDASES"/>
    <property type="match status" value="1"/>
</dbReference>
<name>A0A7C8MSW2_9PEZI</name>